<proteinExistence type="predicted"/>
<protein>
    <submittedName>
        <fullName evidence="2">Uu.00g115080.m01.CDS01</fullName>
    </submittedName>
</protein>
<sequence length="49" mass="4702">MAGPAADADGPVDAAGDDDAWAFDSVTEIGSGSEDGGSLSGSDSEWVGV</sequence>
<dbReference type="AlphaFoldDB" id="A0AAI8VFR2"/>
<feature type="compositionally biased region" description="Low complexity" evidence="1">
    <location>
        <begin position="40"/>
        <end position="49"/>
    </location>
</feature>
<evidence type="ECO:0000313" key="2">
    <source>
        <dbReference type="EMBL" id="CAJ2504114.1"/>
    </source>
</evidence>
<reference evidence="2" key="1">
    <citation type="submission" date="2023-10" db="EMBL/GenBank/DDBJ databases">
        <authorList>
            <person name="Hackl T."/>
        </authorList>
    </citation>
    <scope>NUCLEOTIDE SEQUENCE</scope>
</reference>
<dbReference type="EMBL" id="CAUWAG010000006">
    <property type="protein sequence ID" value="CAJ2504114.1"/>
    <property type="molecule type" value="Genomic_DNA"/>
</dbReference>
<keyword evidence="3" id="KW-1185">Reference proteome</keyword>
<dbReference type="Proteomes" id="UP001295740">
    <property type="component" value="Unassembled WGS sequence"/>
</dbReference>
<organism evidence="2 3">
    <name type="scientific">Anthostomella pinea</name>
    <dbReference type="NCBI Taxonomy" id="933095"/>
    <lineage>
        <taxon>Eukaryota</taxon>
        <taxon>Fungi</taxon>
        <taxon>Dikarya</taxon>
        <taxon>Ascomycota</taxon>
        <taxon>Pezizomycotina</taxon>
        <taxon>Sordariomycetes</taxon>
        <taxon>Xylariomycetidae</taxon>
        <taxon>Xylariales</taxon>
        <taxon>Xylariaceae</taxon>
        <taxon>Anthostomella</taxon>
    </lineage>
</organism>
<gene>
    <name evidence="2" type="ORF">KHLLAP_LOCUS4582</name>
</gene>
<feature type="compositionally biased region" description="Low complexity" evidence="1">
    <location>
        <begin position="1"/>
        <end position="14"/>
    </location>
</feature>
<comment type="caution">
    <text evidence="2">The sequence shown here is derived from an EMBL/GenBank/DDBJ whole genome shotgun (WGS) entry which is preliminary data.</text>
</comment>
<feature type="region of interest" description="Disordered" evidence="1">
    <location>
        <begin position="1"/>
        <end position="49"/>
    </location>
</feature>
<evidence type="ECO:0000256" key="1">
    <source>
        <dbReference type="SAM" id="MobiDB-lite"/>
    </source>
</evidence>
<name>A0AAI8VFR2_9PEZI</name>
<evidence type="ECO:0000313" key="3">
    <source>
        <dbReference type="Proteomes" id="UP001295740"/>
    </source>
</evidence>
<accession>A0AAI8VFR2</accession>